<dbReference type="FunFam" id="3.30.70.270:FF:000020">
    <property type="entry name" value="Transposon Tf2-6 polyprotein-like Protein"/>
    <property type="match status" value="1"/>
</dbReference>
<dbReference type="FunFam" id="3.10.20.370:FF:000001">
    <property type="entry name" value="Retrovirus-related Pol polyprotein from transposon 17.6-like protein"/>
    <property type="match status" value="1"/>
</dbReference>
<keyword evidence="5" id="KW-0511">Multifunctional enzyme</keyword>
<dbReference type="Pfam" id="PF17919">
    <property type="entry name" value="RT_RNaseH_2"/>
    <property type="match status" value="1"/>
</dbReference>
<dbReference type="EMBL" id="JAIWQS010000010">
    <property type="protein sequence ID" value="KAJ8752504.1"/>
    <property type="molecule type" value="Genomic_DNA"/>
</dbReference>
<dbReference type="InterPro" id="IPR050951">
    <property type="entry name" value="Retrovirus_Pol_polyprotein"/>
</dbReference>
<dbReference type="Gene3D" id="3.10.10.10">
    <property type="entry name" value="HIV Type 1 Reverse Transcriptase, subunit A, domain 1"/>
    <property type="match status" value="1"/>
</dbReference>
<dbReference type="AlphaFoldDB" id="A0AAV8SKI6"/>
<proteinExistence type="predicted"/>
<evidence type="ECO:0000256" key="1">
    <source>
        <dbReference type="ARBA" id="ARBA00022679"/>
    </source>
</evidence>
<dbReference type="SUPFAM" id="SSF56672">
    <property type="entry name" value="DNA/RNA polymerases"/>
    <property type="match status" value="1"/>
</dbReference>
<dbReference type="Gene3D" id="3.30.70.270">
    <property type="match status" value="2"/>
</dbReference>
<dbReference type="InterPro" id="IPR043502">
    <property type="entry name" value="DNA/RNA_pol_sf"/>
</dbReference>
<keyword evidence="4" id="KW-0378">Hydrolase</keyword>
<organism evidence="7 8">
    <name type="scientific">Erythroxylum novogranatense</name>
    <dbReference type="NCBI Taxonomy" id="1862640"/>
    <lineage>
        <taxon>Eukaryota</taxon>
        <taxon>Viridiplantae</taxon>
        <taxon>Streptophyta</taxon>
        <taxon>Embryophyta</taxon>
        <taxon>Tracheophyta</taxon>
        <taxon>Spermatophyta</taxon>
        <taxon>Magnoliopsida</taxon>
        <taxon>eudicotyledons</taxon>
        <taxon>Gunneridae</taxon>
        <taxon>Pentapetalae</taxon>
        <taxon>rosids</taxon>
        <taxon>fabids</taxon>
        <taxon>Malpighiales</taxon>
        <taxon>Erythroxylaceae</taxon>
        <taxon>Erythroxylum</taxon>
    </lineage>
</organism>
<keyword evidence="4" id="KW-0255">Endonuclease</keyword>
<dbReference type="Proteomes" id="UP001159364">
    <property type="component" value="Linkage Group LG10"/>
</dbReference>
<feature type="domain" description="Reverse transcriptase/retrotransposon-derived protein RNase H-like" evidence="6">
    <location>
        <begin position="601"/>
        <end position="694"/>
    </location>
</feature>
<dbReference type="PANTHER" id="PTHR37984:SF5">
    <property type="entry name" value="PROTEIN NYNRIN-LIKE"/>
    <property type="match status" value="1"/>
</dbReference>
<evidence type="ECO:0000313" key="8">
    <source>
        <dbReference type="Proteomes" id="UP001159364"/>
    </source>
</evidence>
<keyword evidence="8" id="KW-1185">Reference proteome</keyword>
<evidence type="ECO:0000259" key="6">
    <source>
        <dbReference type="Pfam" id="PF17919"/>
    </source>
</evidence>
<evidence type="ECO:0000256" key="4">
    <source>
        <dbReference type="ARBA" id="ARBA00022759"/>
    </source>
</evidence>
<dbReference type="Pfam" id="PF08284">
    <property type="entry name" value="RVP_2"/>
    <property type="match status" value="1"/>
</dbReference>
<dbReference type="Gene3D" id="2.40.70.10">
    <property type="entry name" value="Acid Proteases"/>
    <property type="match status" value="1"/>
</dbReference>
<sequence>MEREDGTSGRSNSSFIESQQVLMKRMTELASNINSRFEQLSIAGKSEGESSAARPAGNHRYTNHTTFAPKFKLEFPRFNGQEDPTKCNKKRKLDLAELKEELYARYGPTEFFDPFGALTKLRKKIQAKAGRLSPEKQVSCFVSGLKDTIRTEVQANRPATLSTAISLARLFEAKIISQKRLPSTVPKSNSLLTRSTTVAATASSVKKLSVDELNERRKLGLCFRCNEKYEVGHRCKKLFSIQVVQGDSEDDVDMEIEDPEEEKSSISIHALTGSPNPRTMRLKGQLKRSIATILVDTGSTHNFINADFAEKAHIPISSSGRFEVLVASGDRLFSKGKSKQVPITIQGFTTWVDLYLLPLEGCDIVLGTCWLETMGPIIWDFSHLTMKFNFQGKDVVSDAQVVELTKNIRYGIYLHIIAASSPQAIILPEVRDILKRFCTVLQEPTTLPPIRSQDHRIPLVSGHGPISVRPYRYPQFQKTEIEKLVSDMLRAGIIRHSHSPYSSPVLLTVFSLLQSHQLFVKLEKCQFGQQNVKYLGHIISNHGVAVDPEKIEAISAWPKPITQKAMRGFLGLCGYYRKFIQSFGKIAAPLTDMLKKNHFAWSKEAEEAFSKLKQAMTQAPVLALPDFSNKFIVECDASGSGIGAVLRQERPIAFFSQALHGKNRFLSTYEKEILALVLAVEKWRPYLLGRQFIVQTDHQSLRHLWTQKIATTAQQRWLLKLMGFDFIIEYKAGKENIVADALSRKYEEDGVGHLQAISKLVPNWVDTIKEEHANSPFIQHMFQLLQKDDVVGPWENKDGIIFFKQRIYLEKDSPLLLHY</sequence>
<protein>
    <recommendedName>
        <fullName evidence="6">Reverse transcriptase/retrotransposon-derived protein RNase H-like domain-containing protein</fullName>
    </recommendedName>
</protein>
<evidence type="ECO:0000256" key="3">
    <source>
        <dbReference type="ARBA" id="ARBA00022722"/>
    </source>
</evidence>
<dbReference type="InterPro" id="IPR043128">
    <property type="entry name" value="Rev_trsase/Diguanyl_cyclase"/>
</dbReference>
<comment type="caution">
    <text evidence="7">The sequence shown here is derived from an EMBL/GenBank/DDBJ whole genome shotgun (WGS) entry which is preliminary data.</text>
</comment>
<dbReference type="GO" id="GO:0004519">
    <property type="term" value="F:endonuclease activity"/>
    <property type="evidence" value="ECO:0007669"/>
    <property type="project" value="UniProtKB-KW"/>
</dbReference>
<keyword evidence="3" id="KW-0540">Nuclease</keyword>
<dbReference type="CDD" id="cd09274">
    <property type="entry name" value="RNase_HI_RT_Ty3"/>
    <property type="match status" value="1"/>
</dbReference>
<dbReference type="GO" id="GO:0016779">
    <property type="term" value="F:nucleotidyltransferase activity"/>
    <property type="evidence" value="ECO:0007669"/>
    <property type="project" value="UniProtKB-KW"/>
</dbReference>
<accession>A0AAV8SKI6</accession>
<dbReference type="InterPro" id="IPR021109">
    <property type="entry name" value="Peptidase_aspartic_dom_sf"/>
</dbReference>
<dbReference type="SUPFAM" id="SSF50630">
    <property type="entry name" value="Acid proteases"/>
    <property type="match status" value="1"/>
</dbReference>
<reference evidence="7 8" key="1">
    <citation type="submission" date="2021-09" db="EMBL/GenBank/DDBJ databases">
        <title>Genomic insights and catalytic innovation underlie evolution of tropane alkaloids biosynthesis.</title>
        <authorList>
            <person name="Wang Y.-J."/>
            <person name="Tian T."/>
            <person name="Huang J.-P."/>
            <person name="Huang S.-X."/>
        </authorList>
    </citation>
    <scope>NUCLEOTIDE SEQUENCE [LARGE SCALE GENOMIC DNA]</scope>
    <source>
        <strain evidence="7">KIB-2018</strain>
        <tissue evidence="7">Leaf</tissue>
    </source>
</reference>
<evidence type="ECO:0000256" key="5">
    <source>
        <dbReference type="ARBA" id="ARBA00023268"/>
    </source>
</evidence>
<dbReference type="Gene3D" id="3.10.20.370">
    <property type="match status" value="1"/>
</dbReference>
<dbReference type="InterPro" id="IPR041577">
    <property type="entry name" value="RT_RNaseH_2"/>
</dbReference>
<name>A0AAV8SKI6_9ROSI</name>
<keyword evidence="1" id="KW-0808">Transferase</keyword>
<dbReference type="CDD" id="cd00303">
    <property type="entry name" value="retropepsin_like"/>
    <property type="match status" value="1"/>
</dbReference>
<keyword evidence="2" id="KW-0548">Nucleotidyltransferase</keyword>
<evidence type="ECO:0000256" key="2">
    <source>
        <dbReference type="ARBA" id="ARBA00022695"/>
    </source>
</evidence>
<gene>
    <name evidence="7" type="ORF">K2173_004792</name>
</gene>
<evidence type="ECO:0000313" key="7">
    <source>
        <dbReference type="EMBL" id="KAJ8752504.1"/>
    </source>
</evidence>
<dbReference type="PANTHER" id="PTHR37984">
    <property type="entry name" value="PROTEIN CBG26694"/>
    <property type="match status" value="1"/>
</dbReference>